<keyword evidence="1" id="KW-0614">Plasmid</keyword>
<protein>
    <submittedName>
        <fullName evidence="1">L-tyrosine/L-tryptophan isonitrile synthase family protein</fullName>
    </submittedName>
</protein>
<evidence type="ECO:0000313" key="1">
    <source>
        <dbReference type="EMBL" id="QJX80848.1"/>
    </source>
</evidence>
<geneLocation type="plasmid" evidence="2">
    <name>pfdu301a</name>
</geneLocation>
<sequence>MKITDLEINNLYFKSIVDKYNLQVKDTDTITDVIHRFLFSNQSIVQLEGSSIMSDEIKNIYYSKLSTLVSKGAPIDFFLTTFSPKFKKENISNGWIHPDVADFITLIHLQMVAKTIREIYPYNFRFIIAYKGDLYQRVGGWTKEELDKTYRILQELNLAAEKITGTRNSIVLTRWTEMFGDNLYEFENRWETKSEHYYKLWNDKREPYYSQIEKWKENIIPYLDIDSDFTEVFNFFLTKESCRIRAFNNLIFREGSALHLLKKLNPNLLIAHTSKKSKFFSILLNPYFQNRSHLRMAVWDEKWSMENWASINEKKYEPVYLEEYNYPFFFKK</sequence>
<proteinExistence type="predicted"/>
<dbReference type="Pfam" id="PF05141">
    <property type="entry name" value="DIT1_PvcA"/>
    <property type="match status" value="1"/>
</dbReference>
<evidence type="ECO:0000313" key="2">
    <source>
        <dbReference type="Proteomes" id="UP000501076"/>
    </source>
</evidence>
<dbReference type="RefSeq" id="WP_171778847.1">
    <property type="nucleotide sequence ID" value="NZ_CP045273.1"/>
</dbReference>
<dbReference type="AlphaFoldDB" id="A0A6M6E8V0"/>
<accession>A0A6M6E8V0</accession>
<organism evidence="1 2">
    <name type="scientific">Priestia megaterium</name>
    <name type="common">Bacillus megaterium</name>
    <dbReference type="NCBI Taxonomy" id="1404"/>
    <lineage>
        <taxon>Bacteria</taxon>
        <taxon>Bacillati</taxon>
        <taxon>Bacillota</taxon>
        <taxon>Bacilli</taxon>
        <taxon>Bacillales</taxon>
        <taxon>Bacillaceae</taxon>
        <taxon>Priestia</taxon>
    </lineage>
</organism>
<dbReference type="EMBL" id="CP045273">
    <property type="protein sequence ID" value="QJX80848.1"/>
    <property type="molecule type" value="Genomic_DNA"/>
</dbReference>
<name>A0A6M6E8V0_PRIMG</name>
<dbReference type="InterPro" id="IPR007817">
    <property type="entry name" value="Isocyanide_synthase_DIT1"/>
</dbReference>
<gene>
    <name evidence="1" type="ORF">FDZ14_32685</name>
</gene>
<dbReference type="Proteomes" id="UP000501076">
    <property type="component" value="Plasmid pFDU301A"/>
</dbReference>
<reference evidence="1 2" key="1">
    <citation type="submission" date="2019-10" db="EMBL/GenBank/DDBJ databases">
        <title>Complete genome sequences for adaption low water activity.</title>
        <authorList>
            <person name="Zhao L."/>
            <person name="Zhong J."/>
        </authorList>
    </citation>
    <scope>NUCLEOTIDE SEQUENCE [LARGE SCALE GENOMIC DNA]</scope>
    <source>
        <strain evidence="1 2">FDU301</strain>
        <plasmid evidence="2">pfdu301a</plasmid>
    </source>
</reference>